<accession>A0A401PQ37</accession>
<dbReference type="OMA" id="CCERTIA"/>
<reference evidence="2 3" key="1">
    <citation type="journal article" date="2018" name="Nat. Ecol. Evol.">
        <title>Shark genomes provide insights into elasmobranch evolution and the origin of vertebrates.</title>
        <authorList>
            <person name="Hara Y"/>
            <person name="Yamaguchi K"/>
            <person name="Onimaru K"/>
            <person name="Kadota M"/>
            <person name="Koyanagi M"/>
            <person name="Keeley SD"/>
            <person name="Tatsumi K"/>
            <person name="Tanaka K"/>
            <person name="Motone F"/>
            <person name="Kageyama Y"/>
            <person name="Nozu R"/>
            <person name="Adachi N"/>
            <person name="Nishimura O"/>
            <person name="Nakagawa R"/>
            <person name="Tanegashima C"/>
            <person name="Kiyatake I"/>
            <person name="Matsumoto R"/>
            <person name="Murakumo K"/>
            <person name="Nishida K"/>
            <person name="Terakita A"/>
            <person name="Kuratani S"/>
            <person name="Sato K"/>
            <person name="Hyodo S Kuraku.S."/>
        </authorList>
    </citation>
    <scope>NUCLEOTIDE SEQUENCE [LARGE SCALE GENOMIC DNA]</scope>
</reference>
<dbReference type="OrthoDB" id="6163216at2759"/>
<gene>
    <name evidence="2" type="ORF">scyTo_0018193</name>
</gene>
<feature type="compositionally biased region" description="Basic residues" evidence="1">
    <location>
        <begin position="240"/>
        <end position="249"/>
    </location>
</feature>
<evidence type="ECO:0000313" key="3">
    <source>
        <dbReference type="Proteomes" id="UP000288216"/>
    </source>
</evidence>
<keyword evidence="3" id="KW-1185">Reference proteome</keyword>
<evidence type="ECO:0000313" key="2">
    <source>
        <dbReference type="EMBL" id="GCB75242.1"/>
    </source>
</evidence>
<evidence type="ECO:0000256" key="1">
    <source>
        <dbReference type="SAM" id="MobiDB-lite"/>
    </source>
</evidence>
<sequence length="1161" mass="124481">MLVNTVHHWNQQQNWYCCVKCVPKHLQCKSLPHPFLPTEETCPKEVMLSAIVGGGGVSRGQQLPTPEAASLLLAQELCIGLRSRRVTRMSVQGRSPQPQAVPPAHRLGQRSQQLSVSQAASLLLSQELQSRRVTRTSIQSKPPEAVAALPVRTHMLKSSGRTVRKLNYRKVANCGLVVSPDVGATKRNIKPRSKESTAGGSDEARLESHVKPEEDASVKLSREIGLAQRKRAGTVGKSHSVVRRSKARSVMKPGSDQDSGDADPKTWPTTVTNIKQKVELPEHHILSGEELALPASLCGGDGLSCGTGPFIVGYERTEHSTVMDQCGRQIPAANVHPCETNCSFLLYKSVEQSVSSDRLFSALARIGASGEVSEGNMGAKIPKNEAKLPATVLKRTDDEKTVEGESPGKALGAKEFAVAPLHSAATKRFAEIGLVREVPLEDAVRGDVPDHISSATSATLAGNQLPTESLARDKTTAEFVTFEFLSENKLTDAPTDTTPNQLSTADTPKAVSLGVVATINAIPKNEGPPGTTMETSVECDLPNEYSVERAMASIMLKVNELIDLPTSDIAIDDSADDDLSTMDGLSTADELSMVDELSTEDELSSDEELTTEVPIEDVAFDKILTENELADIPADTTAAAMEICTAVELAMEVGVTTCSPRPAEQLASEALTEPETAESVTCEILVDEELVDIPTDIVLIELTVGNKDDEAKSLEVAITKGTIAENGLFVIFPDIVDGAANTVLSHGEFSENEVVVFSPDSLASIKSVTSRIPEVNGSMKPAPDVANMGMAAEGEVRAALTNDDVEGEITAALTNDDAEGEVTAALTNDDAEGEVTAALTNDNAEGEVIAALTDADAEGEVTAALTNADAEGEVTAALTNADAEGEVTAALTNADAEGEVMAALTNANAEGEVTAALSNGDAEDEVTLARNTIFEDIKVKCKISNEISGINTFQKKQFDPLTLKEGNVCTYIDSEEMCCKDNECQDVDLDIRELESVSVQFTQAACVPYKVQEAICVEKKDYQTIMDRTDIPGEFGISPVREEAASCCVKLKGLQIARRRKEFVGLKMRKLNHAMLLSNCAPYFPKLAKFWTNRTPHYALGRVVSWWNQHSPSPSESRFNISPSDNCWRSSSSFHPSNLITGNGTNLSEAKSLLILQVNER</sequence>
<organism evidence="2 3">
    <name type="scientific">Scyliorhinus torazame</name>
    <name type="common">Cloudy catshark</name>
    <name type="synonym">Catulus torazame</name>
    <dbReference type="NCBI Taxonomy" id="75743"/>
    <lineage>
        <taxon>Eukaryota</taxon>
        <taxon>Metazoa</taxon>
        <taxon>Chordata</taxon>
        <taxon>Craniata</taxon>
        <taxon>Vertebrata</taxon>
        <taxon>Chondrichthyes</taxon>
        <taxon>Elasmobranchii</taxon>
        <taxon>Galeomorphii</taxon>
        <taxon>Galeoidea</taxon>
        <taxon>Carcharhiniformes</taxon>
        <taxon>Scyliorhinidae</taxon>
        <taxon>Scyliorhinus</taxon>
    </lineage>
</organism>
<dbReference type="STRING" id="75743.A0A401PQ37"/>
<protein>
    <submittedName>
        <fullName evidence="2">Uncharacterized protein</fullName>
    </submittedName>
</protein>
<proteinExistence type="predicted"/>
<name>A0A401PQ37_SCYTO</name>
<comment type="caution">
    <text evidence="2">The sequence shown here is derived from an EMBL/GenBank/DDBJ whole genome shotgun (WGS) entry which is preliminary data.</text>
</comment>
<feature type="region of interest" description="Disordered" evidence="1">
    <location>
        <begin position="186"/>
        <end position="217"/>
    </location>
</feature>
<feature type="region of interest" description="Disordered" evidence="1">
    <location>
        <begin position="90"/>
        <end position="111"/>
    </location>
</feature>
<feature type="region of interest" description="Disordered" evidence="1">
    <location>
        <begin position="230"/>
        <end position="267"/>
    </location>
</feature>
<feature type="non-terminal residue" evidence="2">
    <location>
        <position position="1161"/>
    </location>
</feature>
<dbReference type="AlphaFoldDB" id="A0A401PQ37"/>
<dbReference type="Proteomes" id="UP000288216">
    <property type="component" value="Unassembled WGS sequence"/>
</dbReference>
<feature type="compositionally biased region" description="Basic and acidic residues" evidence="1">
    <location>
        <begin position="202"/>
        <end position="217"/>
    </location>
</feature>
<dbReference type="EMBL" id="BFAA01012433">
    <property type="protein sequence ID" value="GCB75242.1"/>
    <property type="molecule type" value="Genomic_DNA"/>
</dbReference>